<dbReference type="SUPFAM" id="SSF103088">
    <property type="entry name" value="OmpA-like"/>
    <property type="match status" value="1"/>
</dbReference>
<name>A0A0N0LTA4_9HELI</name>
<dbReference type="RefSeq" id="WP_005022030.1">
    <property type="nucleotide sequence ID" value="NZ_CABKNZ010000042.1"/>
</dbReference>
<organism evidence="7 8">
    <name type="scientific">Helicobacter pullorum</name>
    <dbReference type="NCBI Taxonomy" id="35818"/>
    <lineage>
        <taxon>Bacteria</taxon>
        <taxon>Pseudomonadati</taxon>
        <taxon>Campylobacterota</taxon>
        <taxon>Epsilonproteobacteria</taxon>
        <taxon>Campylobacterales</taxon>
        <taxon>Helicobacteraceae</taxon>
        <taxon>Helicobacter</taxon>
    </lineage>
</organism>
<accession>A0A0N0LTA4</accession>
<keyword evidence="4" id="KW-0812">Transmembrane</keyword>
<keyword evidence="5" id="KW-1133">Transmembrane helix</keyword>
<evidence type="ECO:0000256" key="5">
    <source>
        <dbReference type="ARBA" id="ARBA00022989"/>
    </source>
</evidence>
<dbReference type="InterPro" id="IPR036737">
    <property type="entry name" value="OmpA-like_sf"/>
</dbReference>
<keyword evidence="6" id="KW-0472">Membrane</keyword>
<dbReference type="PROSITE" id="PS51123">
    <property type="entry name" value="OMPA_2"/>
    <property type="match status" value="1"/>
</dbReference>
<reference evidence="7 8" key="1">
    <citation type="submission" date="2014-06" db="EMBL/GenBank/DDBJ databases">
        <title>Helicobacter pullorum isolates in fresh chicken meat - phenotypic and genotypic features.</title>
        <authorList>
            <person name="Borges V."/>
            <person name="Santos A."/>
            <person name="Correia C.B."/>
            <person name="Saraiva M."/>
            <person name="Menard A."/>
            <person name="Vieira L."/>
            <person name="Sampaio D.A."/>
            <person name="Gomes J.P."/>
            <person name="Oleastro M."/>
        </authorList>
    </citation>
    <scope>NUCLEOTIDE SEQUENCE [LARGE SCALE GENOMIC DNA]</scope>
    <source>
        <strain evidence="7 8">229334/12</strain>
    </source>
</reference>
<gene>
    <name evidence="7" type="ORF">HPU229334_07630</name>
</gene>
<evidence type="ECO:0000256" key="3">
    <source>
        <dbReference type="ARBA" id="ARBA00022475"/>
    </source>
</evidence>
<dbReference type="Proteomes" id="UP000037997">
    <property type="component" value="Unassembled WGS sequence"/>
</dbReference>
<evidence type="ECO:0000256" key="2">
    <source>
        <dbReference type="ARBA" id="ARBA00008914"/>
    </source>
</evidence>
<dbReference type="GO" id="GO:0005886">
    <property type="term" value="C:plasma membrane"/>
    <property type="evidence" value="ECO:0007669"/>
    <property type="project" value="UniProtKB-SubCell"/>
</dbReference>
<dbReference type="InterPro" id="IPR025713">
    <property type="entry name" value="MotB-like_N_dom"/>
</dbReference>
<dbReference type="GeneID" id="93195925"/>
<proteinExistence type="inferred from homology"/>
<dbReference type="PANTHER" id="PTHR30329">
    <property type="entry name" value="STATOR ELEMENT OF FLAGELLAR MOTOR COMPLEX"/>
    <property type="match status" value="1"/>
</dbReference>
<comment type="similarity">
    <text evidence="2">Belongs to the MotB family.</text>
</comment>
<dbReference type="STRING" id="35818.HPU229336_02810"/>
<keyword evidence="3" id="KW-1003">Cell membrane</keyword>
<dbReference type="Gene3D" id="3.30.1330.60">
    <property type="entry name" value="OmpA-like domain"/>
    <property type="match status" value="1"/>
</dbReference>
<protein>
    <submittedName>
        <fullName evidence="7">Motility protein MotB</fullName>
    </submittedName>
</protein>
<evidence type="ECO:0000313" key="7">
    <source>
        <dbReference type="EMBL" id="KPH55681.1"/>
    </source>
</evidence>
<dbReference type="OrthoDB" id="5292153at2"/>
<evidence type="ECO:0000313" key="8">
    <source>
        <dbReference type="Proteomes" id="UP000037997"/>
    </source>
</evidence>
<comment type="subcellular location">
    <subcellularLocation>
        <location evidence="1">Cell membrane</location>
        <topology evidence="1">Single-pass membrane protein</topology>
    </subcellularLocation>
</comment>
<dbReference type="InterPro" id="IPR050330">
    <property type="entry name" value="Bact_OuterMem_StrucFunc"/>
</dbReference>
<evidence type="ECO:0000256" key="6">
    <source>
        <dbReference type="ARBA" id="ARBA00023136"/>
    </source>
</evidence>
<dbReference type="Pfam" id="PF13677">
    <property type="entry name" value="MotB_plug"/>
    <property type="match status" value="1"/>
</dbReference>
<evidence type="ECO:0000256" key="4">
    <source>
        <dbReference type="ARBA" id="ARBA00022692"/>
    </source>
</evidence>
<dbReference type="EMBL" id="JNOC01000035">
    <property type="protein sequence ID" value="KPH55681.1"/>
    <property type="molecule type" value="Genomic_DNA"/>
</dbReference>
<dbReference type="AlphaFoldDB" id="A0A0N0LTA4"/>
<evidence type="ECO:0000256" key="1">
    <source>
        <dbReference type="ARBA" id="ARBA00004162"/>
    </source>
</evidence>
<dbReference type="Pfam" id="PF00691">
    <property type="entry name" value="OmpA"/>
    <property type="match status" value="1"/>
</dbReference>
<dbReference type="InterPro" id="IPR006665">
    <property type="entry name" value="OmpA-like"/>
</dbReference>
<comment type="caution">
    <text evidence="7">The sequence shown here is derived from an EMBL/GenBank/DDBJ whole genome shotgun (WGS) entry which is preliminary data.</text>
</comment>
<dbReference type="PANTHER" id="PTHR30329:SF21">
    <property type="entry name" value="LIPOPROTEIN YIAD-RELATED"/>
    <property type="match status" value="1"/>
</dbReference>
<dbReference type="PATRIC" id="fig|35818.11.peg.1508"/>
<dbReference type="CDD" id="cd07185">
    <property type="entry name" value="OmpA_C-like"/>
    <property type="match status" value="1"/>
</dbReference>
<sequence length="258" mass="28319">MAKEKCPPCDCPQGVPLWLGTYGDMVTLILTFFILLLSMASFTNQKINQAIGSLEGSFAVLEKGLRTQINPPQPIQATPIQAETEMDNVMNIFASLITEYNEINKLANGPAVEFEEAEKGIIIRIPEDLLFESGSATLSNSNGITFLKRISLELNHLPKEILIKAIGHTDNTPMKKNATFADNLELSIARGVNVANLLISQGIDKERIIGGGEGEFSPIANNDIPELRAKNRRVDLYVYSIGEDLSNLMENLSKATQQ</sequence>